<evidence type="ECO:0000256" key="1">
    <source>
        <dbReference type="SAM" id="MobiDB-lite"/>
    </source>
</evidence>
<sequence length="1113" mass="127496">MASEVASHAFVEKLGAVSFLSFTAFENAVNQYMKEHYVVFVRSSSNRSTNAVLRYEWVYYKCSERPPRPTKCPGIRRSYTRNTGCLVRFCAFLESEMFAPMRKVFGLFKEMMDEHYPVGTFVMDKLAAQMRVARVVFGCAVMLCYLHIRKAVRKQLLRRMDPRLFYRITARWSYITRKWAMHAQSGMVHFGSVTNNRLENANGRLKYRLHHANTMEHVIHRWQILEGDGCVLNVVCRMSTCSCSLVLRHFGPRPPRLPYDSVGTKSKLNKLPLSRAFFFRINKQPKLHSSWRAKNVHRGERNPPNDKNKPDPRSLDVKGAAVNSTPKSQLSWTGSDIRRHVAKPTDKSTTWVDLDIRKRCENRTTAENVKLSIFSSTSSKVVSLIVDRVVVQDPYSQSHKPNHSEPQNPPYTQLARLIASDSSVQTNTKERQMQPKNPHQKTADWLQGAVLCEKGTHASATKKLRLGAATQRSGTCRDTFPIKPRQNAQEAKRAQVCPKPFNNSKSGHLKSGIERAASSSGRTFRPLGQKLCPPTEKGRAPRGEKTLQLRSSSRNHQDRKQKKFSGMCIFVDQSKLGTVSVKELYRTTVQKVHEADARRNYERPLTGLVFTMEDSRQLLHKNYPFCSSGPDEIHPRILNKTPFTLAKHFYPVFRKSLDKAVFLLFARKRLSHQSTKLLSGEQRRLNGKNETDPGKRGRRPRSCVSICVSVNLLVEKPPTTVVYAAASIQFKVLAKLLPRAENLKSSVTSLFRLGISVRTNATSMARKTLHNFQYLSLDCKWRVQFVGAKCLAKDFGEDDVVRIVQIDKVFVTSYLNTGIFETFQRSHDFIDHEIKWEWREWKSLTYIALCTEAFGELYVYSRTNTDTLKPSFKLRRSVLLAVLNVRTLKKAGQQPTRALTMRAVVVGTQFSKVQPCQEGQRMQPENERRIMELREIVLRDSLQSYCPLRWECEDIKAFPFLQATRMSIFVEAAVLPFPQESSLEKVDPKNRAFESPNDFALHELAITHTKSPFEQRIVMQPISLEYVDIRELSDRSTRKHRSTRSTSGTEARNPENCQPFNYATKSFDSVNREVLWRVLSLDALADISADYYPQPAVSEIKTKNEKSQVICRG</sequence>
<proteinExistence type="predicted"/>
<feature type="region of interest" description="Disordered" evidence="1">
    <location>
        <begin position="477"/>
        <end position="560"/>
    </location>
</feature>
<keyword evidence="3" id="KW-1185">Reference proteome</keyword>
<organism evidence="2 3">
    <name type="scientific">Clonorchis sinensis</name>
    <name type="common">Chinese liver fluke</name>
    <dbReference type="NCBI Taxonomy" id="79923"/>
    <lineage>
        <taxon>Eukaryota</taxon>
        <taxon>Metazoa</taxon>
        <taxon>Spiralia</taxon>
        <taxon>Lophotrochozoa</taxon>
        <taxon>Platyhelminthes</taxon>
        <taxon>Trematoda</taxon>
        <taxon>Digenea</taxon>
        <taxon>Opisthorchiida</taxon>
        <taxon>Opisthorchiata</taxon>
        <taxon>Opisthorchiidae</taxon>
        <taxon>Clonorchis</taxon>
    </lineage>
</organism>
<reference evidence="2" key="1">
    <citation type="journal article" date="2011" name="Genome Biol.">
        <title>The draft genome of the carcinogenic human liver fluke Clonorchis sinensis.</title>
        <authorList>
            <person name="Wang X."/>
            <person name="Chen W."/>
            <person name="Huang Y."/>
            <person name="Sun J."/>
            <person name="Men J."/>
            <person name="Liu H."/>
            <person name="Luo F."/>
            <person name="Guo L."/>
            <person name="Lv X."/>
            <person name="Deng C."/>
            <person name="Zhou C."/>
            <person name="Fan Y."/>
            <person name="Li X."/>
            <person name="Huang L."/>
            <person name="Hu Y."/>
            <person name="Liang C."/>
            <person name="Hu X."/>
            <person name="Xu J."/>
            <person name="Yu X."/>
        </authorList>
    </citation>
    <scope>NUCLEOTIDE SEQUENCE [LARGE SCALE GENOMIC DNA]</scope>
    <source>
        <strain evidence="2">Henan</strain>
    </source>
</reference>
<dbReference type="AlphaFoldDB" id="G7YG61"/>
<dbReference type="InterPro" id="IPR052579">
    <property type="entry name" value="Zinc_finger_SWIM"/>
</dbReference>
<evidence type="ECO:0000313" key="3">
    <source>
        <dbReference type="Proteomes" id="UP000008909"/>
    </source>
</evidence>
<feature type="compositionally biased region" description="Basic and acidic residues" evidence="1">
    <location>
        <begin position="297"/>
        <end position="316"/>
    </location>
</feature>
<feature type="region of interest" description="Disordered" evidence="1">
    <location>
        <begin position="1035"/>
        <end position="1057"/>
    </location>
</feature>
<reference key="2">
    <citation type="submission" date="2011-10" db="EMBL/GenBank/DDBJ databases">
        <title>The genome and transcriptome sequence of Clonorchis sinensis provide insights into the carcinogenic liver fluke.</title>
        <authorList>
            <person name="Wang X."/>
            <person name="Huang Y."/>
            <person name="Chen W."/>
            <person name="Liu H."/>
            <person name="Guo L."/>
            <person name="Chen Y."/>
            <person name="Luo F."/>
            <person name="Zhou W."/>
            <person name="Sun J."/>
            <person name="Mao Q."/>
            <person name="Liang P."/>
            <person name="Zhou C."/>
            <person name="Tian Y."/>
            <person name="Men J."/>
            <person name="Lv X."/>
            <person name="Huang L."/>
            <person name="Zhou J."/>
            <person name="Hu Y."/>
            <person name="Li R."/>
            <person name="Zhang F."/>
            <person name="Lei H."/>
            <person name="Li X."/>
            <person name="Hu X."/>
            <person name="Liang C."/>
            <person name="Xu J."/>
            <person name="Wu Z."/>
            <person name="Yu X."/>
        </authorList>
    </citation>
    <scope>NUCLEOTIDE SEQUENCE</scope>
    <source>
        <strain>Henan</strain>
    </source>
</reference>
<name>G7YG61_CLOSI</name>
<protein>
    <submittedName>
        <fullName evidence="2">Uncharacterized protein</fullName>
    </submittedName>
</protein>
<feature type="compositionally biased region" description="Basic and acidic residues" evidence="1">
    <location>
        <begin position="536"/>
        <end position="547"/>
    </location>
</feature>
<feature type="region of interest" description="Disordered" evidence="1">
    <location>
        <begin position="289"/>
        <end position="347"/>
    </location>
</feature>
<dbReference type="Proteomes" id="UP000008909">
    <property type="component" value="Unassembled WGS sequence"/>
</dbReference>
<feature type="region of interest" description="Disordered" evidence="1">
    <location>
        <begin position="676"/>
        <end position="700"/>
    </location>
</feature>
<accession>G7YG61</accession>
<feature type="compositionally biased region" description="Basic and acidic residues" evidence="1">
    <location>
        <begin position="681"/>
        <end position="695"/>
    </location>
</feature>
<feature type="compositionally biased region" description="Basic and acidic residues" evidence="1">
    <location>
        <begin position="336"/>
        <end position="346"/>
    </location>
</feature>
<dbReference type="EMBL" id="DF143221">
    <property type="protein sequence ID" value="GAA51944.1"/>
    <property type="molecule type" value="Genomic_DNA"/>
</dbReference>
<feature type="compositionally biased region" description="Polar residues" evidence="1">
    <location>
        <begin position="322"/>
        <end position="334"/>
    </location>
</feature>
<evidence type="ECO:0000313" key="2">
    <source>
        <dbReference type="EMBL" id="GAA51944.1"/>
    </source>
</evidence>
<gene>
    <name evidence="2" type="ORF">CLF_107115</name>
</gene>
<dbReference type="PANTHER" id="PTHR31569:SF4">
    <property type="entry name" value="SWIM-TYPE DOMAIN-CONTAINING PROTEIN"/>
    <property type="match status" value="1"/>
</dbReference>
<dbReference type="PANTHER" id="PTHR31569">
    <property type="entry name" value="SWIM-TYPE DOMAIN-CONTAINING PROTEIN"/>
    <property type="match status" value="1"/>
</dbReference>